<sequence>NIYSTTNPQALQLSVQCRPVPYVAASYHFMPPHHHIHQTGPHRPPLYVSPVSCTQPQLGMQYSQRGPVPVGAMSVVPRQQPSTMYLPPVIGASPSRALHISHSAPNLSPMQAVQISRRNQPLNVLQQPLCFGARATRCQFSTVGEQCIQPVPINDALRHHLPPPTSLVLCQSAAQPVAYFGQTAAQQVPLQSPSTSVVGDPRMAKLVHAHRVGMIAMETMGNRNLDDNRSYAKFSQNPAYAEDVRWLFTVATRLGGVFTQSFCEVAARSIASPFVLFSLAVESAKVFHWQMPSINYHSQAVVHPIRPQLIAGAPNVRNVLLQNGFAPPTADLMQHCVEMFYAASSSKLSHPRFVPSDVEEVVQLVKTAKEAFHWIPGPGKLMFDDFMRHVRKQKACKKDVAQRINACVQNTN</sequence>
<dbReference type="PANTHER" id="PTHR22619">
    <property type="entry name" value="ZINC FINGER SWIM DOMAIN CONTAINING PROTEIN 4, 5, 6"/>
    <property type="match status" value="1"/>
</dbReference>
<dbReference type="AlphaFoldDB" id="A0A3P6TIV0"/>
<dbReference type="Proteomes" id="UP000277928">
    <property type="component" value="Unassembled WGS sequence"/>
</dbReference>
<gene>
    <name evidence="5" type="ORF">NLS_LOCUS8422</name>
</gene>
<dbReference type="GO" id="GO:0031462">
    <property type="term" value="C:Cul2-RING ubiquitin ligase complex"/>
    <property type="evidence" value="ECO:0007669"/>
    <property type="project" value="TreeGrafter"/>
</dbReference>
<organism evidence="5 6">
    <name type="scientific">Litomosoides sigmodontis</name>
    <name type="common">Filarial nematode worm</name>
    <dbReference type="NCBI Taxonomy" id="42156"/>
    <lineage>
        <taxon>Eukaryota</taxon>
        <taxon>Metazoa</taxon>
        <taxon>Ecdysozoa</taxon>
        <taxon>Nematoda</taxon>
        <taxon>Chromadorea</taxon>
        <taxon>Rhabditida</taxon>
        <taxon>Spirurina</taxon>
        <taxon>Spiruromorpha</taxon>
        <taxon>Filarioidea</taxon>
        <taxon>Onchocercidae</taxon>
        <taxon>Litomosoides</taxon>
    </lineage>
</organism>
<accession>A0A3P6TIV0</accession>
<dbReference type="STRING" id="42156.A0A3P6TIV0"/>
<dbReference type="PANTHER" id="PTHR22619:SF1">
    <property type="entry name" value="ZINC FINGER SWIM DOMAIN-CONTAINING PROTEIN 8"/>
    <property type="match status" value="1"/>
</dbReference>
<evidence type="ECO:0000256" key="2">
    <source>
        <dbReference type="ARBA" id="ARBA00022771"/>
    </source>
</evidence>
<evidence type="ECO:0000313" key="5">
    <source>
        <dbReference type="EMBL" id="VDK87956.1"/>
    </source>
</evidence>
<keyword evidence="2" id="KW-0863">Zinc-finger</keyword>
<feature type="non-terminal residue" evidence="5">
    <location>
        <position position="1"/>
    </location>
</feature>
<protein>
    <recommendedName>
        <fullName evidence="4">ZSWIM4-8 C-terminal domain-containing protein</fullName>
    </recommendedName>
</protein>
<keyword evidence="6" id="KW-1185">Reference proteome</keyword>
<dbReference type="InterPro" id="IPR048370">
    <property type="entry name" value="ZSWIM4-8_C"/>
</dbReference>
<evidence type="ECO:0000313" key="6">
    <source>
        <dbReference type="Proteomes" id="UP000277928"/>
    </source>
</evidence>
<dbReference type="GO" id="GO:0008270">
    <property type="term" value="F:zinc ion binding"/>
    <property type="evidence" value="ECO:0007669"/>
    <property type="project" value="UniProtKB-KW"/>
</dbReference>
<evidence type="ECO:0000259" key="4">
    <source>
        <dbReference type="Pfam" id="PF21055"/>
    </source>
</evidence>
<dbReference type="EMBL" id="UYRX01001061">
    <property type="protein sequence ID" value="VDK87956.1"/>
    <property type="molecule type" value="Genomic_DNA"/>
</dbReference>
<dbReference type="Pfam" id="PF21055">
    <property type="entry name" value="ZSWIM4-8_C"/>
    <property type="match status" value="1"/>
</dbReference>
<proteinExistence type="predicted"/>
<name>A0A3P6TIV0_LITSI</name>
<dbReference type="OrthoDB" id="10013584at2759"/>
<feature type="domain" description="ZSWIM4-8 C-terminal" evidence="4">
    <location>
        <begin position="206"/>
        <end position="399"/>
    </location>
</feature>
<keyword evidence="1" id="KW-0479">Metal-binding</keyword>
<evidence type="ECO:0000256" key="3">
    <source>
        <dbReference type="ARBA" id="ARBA00022833"/>
    </source>
</evidence>
<evidence type="ECO:0000256" key="1">
    <source>
        <dbReference type="ARBA" id="ARBA00022723"/>
    </source>
</evidence>
<keyword evidence="3" id="KW-0862">Zinc</keyword>
<reference evidence="5 6" key="1">
    <citation type="submission" date="2018-08" db="EMBL/GenBank/DDBJ databases">
        <authorList>
            <person name="Laetsch R D."/>
            <person name="Stevens L."/>
            <person name="Kumar S."/>
            <person name="Blaxter L. M."/>
        </authorList>
    </citation>
    <scope>NUCLEOTIDE SEQUENCE [LARGE SCALE GENOMIC DNA]</scope>
</reference>